<feature type="domain" description="CHASE" evidence="19">
    <location>
        <begin position="137"/>
        <end position="294"/>
    </location>
</feature>
<dbReference type="AlphaFoldDB" id="A0A6B3SQB5"/>
<feature type="modified residue" description="4-aspartylphosphate" evidence="13">
    <location>
        <position position="937"/>
    </location>
</feature>
<dbReference type="RefSeq" id="WP_163961098.1">
    <property type="nucleotide sequence ID" value="NZ_JAAIVB010000013.1"/>
</dbReference>
<dbReference type="Pfam" id="PF08447">
    <property type="entry name" value="PAS_3"/>
    <property type="match status" value="1"/>
</dbReference>
<evidence type="ECO:0000256" key="2">
    <source>
        <dbReference type="ARBA" id="ARBA00004370"/>
    </source>
</evidence>
<evidence type="ECO:0000256" key="6">
    <source>
        <dbReference type="ARBA" id="ARBA00022692"/>
    </source>
</evidence>
<evidence type="ECO:0000259" key="16">
    <source>
        <dbReference type="PROSITE" id="PS50110"/>
    </source>
</evidence>
<dbReference type="InterPro" id="IPR000700">
    <property type="entry name" value="PAS-assoc_C"/>
</dbReference>
<evidence type="ECO:0000313" key="21">
    <source>
        <dbReference type="Proteomes" id="UP000482155"/>
    </source>
</evidence>
<comment type="catalytic activity">
    <reaction evidence="1">
        <text>ATP + protein L-histidine = ADP + protein N-phospho-L-histidine.</text>
        <dbReference type="EC" id="2.7.13.3"/>
    </reaction>
</comment>
<feature type="domain" description="Response regulatory" evidence="16">
    <location>
        <begin position="887"/>
        <end position="1003"/>
    </location>
</feature>
<dbReference type="Gene3D" id="3.30.450.350">
    <property type="entry name" value="CHASE domain"/>
    <property type="match status" value="1"/>
</dbReference>
<dbReference type="EMBL" id="JAAIVB010000013">
    <property type="protein sequence ID" value="NEX60602.1"/>
    <property type="molecule type" value="Genomic_DNA"/>
</dbReference>
<dbReference type="CDD" id="cd00130">
    <property type="entry name" value="PAS"/>
    <property type="match status" value="2"/>
</dbReference>
<evidence type="ECO:0000256" key="7">
    <source>
        <dbReference type="ARBA" id="ARBA00022741"/>
    </source>
</evidence>
<evidence type="ECO:0000256" key="9">
    <source>
        <dbReference type="ARBA" id="ARBA00022840"/>
    </source>
</evidence>
<evidence type="ECO:0000256" key="5">
    <source>
        <dbReference type="ARBA" id="ARBA00022679"/>
    </source>
</evidence>
<keyword evidence="9" id="KW-0067">ATP-binding</keyword>
<sequence length="1011" mass="112019">MFTKRNPFFIAAIVFLTSMLATFGLWKNGQQEAKRALQTDFDFQVRQTARRIETRMATYEQATRAVQAFLLGSLDVKRDDIRLFVESLHLQEKFPGIQGLAIVQVVPASMLQQHTNAVQQQGFPGYNVHPKGDRALYSSIIQIEPFTGLNLRALGFDMLTSPVRRLAMERARDTGQAAASGKVKLIQENGAQEQPGLVMYLPVYKRGMPATTTEERRANHIGWVGAPFRMNDLMAGLGGERTADIMLSIYDGEAISADSLLFDSEIVANRVKPATSLFEAKRRILIAGHPWTLDIRSSPRYEDRLETGKPLLIAISGTGASVMLALLVWALASGRQRALTLANAMTRQLRESEFRWKFALEGAGDGVWDWNVQTNEVIYSERWKAMLGYREAEIQNDQTQWERLIHPEDRQRTKELLEAYLKNWQSDYSNEYRMLCKDGTWRWILARGAVVSRDALGNAQRLIGTHTDITHRKQQEEALREANARLEVEQHRVRVILENLHDGFVAVDPDGRITDWNAQAQKILGWTPTEAIGKDLTSLIIPAELRSALAEGFKRFVATGQATLIDKVVEVNVLHRSGRLIPIELAVAGFPVAGKYAVSAFMRDISERKEAERMEAERTHALNEAREALQHAQKLEAVGKLTGGVAHDFNNVLQVISGNVQIMEHFYGHDPQAKGRLDGMMSAVDRGSKLSAQLLAFARRQPLRPTVVNPLRIVRNMDDLLQRALGDNIAFGVIAPDDLWNTFVDSSQLENVILNLALNARDAMPDGGKLAVELSNVTSGNEIAGIRSDLATGDYVLLAVSDTGVGMTEEVMAQAFEPFFTTKPAGEGTGLGLSMAYGFVKQSNGHIHLGSKPGNGTTIKIYLPRSMQPEMQTLPPVPEPTFGGDETILVVEDDPAVQATVIGMLEGLGYRVLKADNGDDALEIIERGEKIDLLFTDVVMPGAVSSPELARQAKQILPGLGVLFTSGYTRNALVSGGRLEDGVHLLSKPYRREQLARKIRQVLAQQLNQNA</sequence>
<evidence type="ECO:0000256" key="1">
    <source>
        <dbReference type="ARBA" id="ARBA00000085"/>
    </source>
</evidence>
<evidence type="ECO:0000256" key="10">
    <source>
        <dbReference type="ARBA" id="ARBA00022989"/>
    </source>
</evidence>
<dbReference type="PROSITE" id="PS50112">
    <property type="entry name" value="PAS"/>
    <property type="match status" value="2"/>
</dbReference>
<dbReference type="PROSITE" id="PS50109">
    <property type="entry name" value="HIS_KIN"/>
    <property type="match status" value="1"/>
</dbReference>
<dbReference type="InterPro" id="IPR005467">
    <property type="entry name" value="His_kinase_dom"/>
</dbReference>
<evidence type="ECO:0000259" key="17">
    <source>
        <dbReference type="PROSITE" id="PS50112"/>
    </source>
</evidence>
<feature type="transmembrane region" description="Helical" evidence="14">
    <location>
        <begin position="6"/>
        <end position="26"/>
    </location>
</feature>
<dbReference type="Pfam" id="PF00989">
    <property type="entry name" value="PAS"/>
    <property type="match status" value="1"/>
</dbReference>
<dbReference type="InterPro" id="IPR042240">
    <property type="entry name" value="CHASE_sf"/>
</dbReference>
<dbReference type="PANTHER" id="PTHR43065:SF46">
    <property type="entry name" value="C4-DICARBOXYLATE TRANSPORT SENSOR PROTEIN DCTB"/>
    <property type="match status" value="1"/>
</dbReference>
<evidence type="ECO:0000259" key="18">
    <source>
        <dbReference type="PROSITE" id="PS50113"/>
    </source>
</evidence>
<evidence type="ECO:0000256" key="3">
    <source>
        <dbReference type="ARBA" id="ARBA00012438"/>
    </source>
</evidence>
<dbReference type="Gene3D" id="1.10.287.130">
    <property type="match status" value="1"/>
</dbReference>
<dbReference type="SMART" id="SM01079">
    <property type="entry name" value="CHASE"/>
    <property type="match status" value="1"/>
</dbReference>
<dbReference type="InterPro" id="IPR001610">
    <property type="entry name" value="PAC"/>
</dbReference>
<dbReference type="Pfam" id="PF03924">
    <property type="entry name" value="CHASE"/>
    <property type="match status" value="1"/>
</dbReference>
<dbReference type="InterPro" id="IPR001789">
    <property type="entry name" value="Sig_transdc_resp-reg_receiver"/>
</dbReference>
<evidence type="ECO:0000256" key="11">
    <source>
        <dbReference type="ARBA" id="ARBA00023012"/>
    </source>
</evidence>
<feature type="domain" description="PAC" evidence="18">
    <location>
        <begin position="428"/>
        <end position="481"/>
    </location>
</feature>
<dbReference type="InterPro" id="IPR000014">
    <property type="entry name" value="PAS"/>
</dbReference>
<keyword evidence="7" id="KW-0547">Nucleotide-binding</keyword>
<accession>A0A6B3SQB5</accession>
<dbReference type="InterPro" id="IPR004358">
    <property type="entry name" value="Sig_transdc_His_kin-like_C"/>
</dbReference>
<dbReference type="PROSITE" id="PS50113">
    <property type="entry name" value="PAC"/>
    <property type="match status" value="1"/>
</dbReference>
<name>A0A6B3SQB5_9BURK</name>
<keyword evidence="6 14" id="KW-0812">Transmembrane</keyword>
<dbReference type="GO" id="GO:0000155">
    <property type="term" value="F:phosphorelay sensor kinase activity"/>
    <property type="evidence" value="ECO:0007669"/>
    <property type="project" value="InterPro"/>
</dbReference>
<dbReference type="SMART" id="SM00091">
    <property type="entry name" value="PAS"/>
    <property type="match status" value="2"/>
</dbReference>
<comment type="subcellular location">
    <subcellularLocation>
        <location evidence="2">Membrane</location>
    </subcellularLocation>
</comment>
<dbReference type="InterPro" id="IPR036890">
    <property type="entry name" value="HATPase_C_sf"/>
</dbReference>
<dbReference type="SMART" id="SM00387">
    <property type="entry name" value="HATPase_c"/>
    <property type="match status" value="1"/>
</dbReference>
<dbReference type="InterPro" id="IPR011006">
    <property type="entry name" value="CheY-like_superfamily"/>
</dbReference>
<dbReference type="SMART" id="SM00448">
    <property type="entry name" value="REC"/>
    <property type="match status" value="1"/>
</dbReference>
<dbReference type="SUPFAM" id="SSF52172">
    <property type="entry name" value="CheY-like"/>
    <property type="match status" value="1"/>
</dbReference>
<dbReference type="InterPro" id="IPR013655">
    <property type="entry name" value="PAS_fold_3"/>
</dbReference>
<dbReference type="GO" id="GO:0006355">
    <property type="term" value="P:regulation of DNA-templated transcription"/>
    <property type="evidence" value="ECO:0007669"/>
    <property type="project" value="InterPro"/>
</dbReference>
<evidence type="ECO:0000259" key="19">
    <source>
        <dbReference type="PROSITE" id="PS50839"/>
    </source>
</evidence>
<protein>
    <recommendedName>
        <fullName evidence="3">histidine kinase</fullName>
        <ecNumber evidence="3">2.7.13.3</ecNumber>
    </recommendedName>
</protein>
<dbReference type="InterPro" id="IPR035965">
    <property type="entry name" value="PAS-like_dom_sf"/>
</dbReference>
<keyword evidence="8" id="KW-0418">Kinase</keyword>
<dbReference type="CDD" id="cd00082">
    <property type="entry name" value="HisKA"/>
    <property type="match status" value="1"/>
</dbReference>
<dbReference type="InterPro" id="IPR036097">
    <property type="entry name" value="HisK_dim/P_sf"/>
</dbReference>
<dbReference type="InterPro" id="IPR003594">
    <property type="entry name" value="HATPase_dom"/>
</dbReference>
<dbReference type="PROSITE" id="PS50839">
    <property type="entry name" value="CHASE"/>
    <property type="match status" value="1"/>
</dbReference>
<dbReference type="GO" id="GO:0005524">
    <property type="term" value="F:ATP binding"/>
    <property type="evidence" value="ECO:0007669"/>
    <property type="project" value="UniProtKB-KW"/>
</dbReference>
<reference evidence="20 21" key="1">
    <citation type="submission" date="2020-02" db="EMBL/GenBank/DDBJ databases">
        <authorList>
            <person name="Kim M.K."/>
        </authorList>
    </citation>
    <scope>NUCLEOTIDE SEQUENCE [LARGE SCALE GENOMIC DNA]</scope>
    <source>
        <strain evidence="20 21">17J57-3</strain>
    </source>
</reference>
<dbReference type="SUPFAM" id="SSF55874">
    <property type="entry name" value="ATPase domain of HSP90 chaperone/DNA topoisomerase II/histidine kinase"/>
    <property type="match status" value="1"/>
</dbReference>
<feature type="domain" description="PAS" evidence="17">
    <location>
        <begin position="352"/>
        <end position="424"/>
    </location>
</feature>
<keyword evidence="12 14" id="KW-0472">Membrane</keyword>
<dbReference type="Gene3D" id="3.40.50.2300">
    <property type="match status" value="1"/>
</dbReference>
<proteinExistence type="predicted"/>
<dbReference type="PRINTS" id="PR00344">
    <property type="entry name" value="BCTRLSENSOR"/>
</dbReference>
<feature type="domain" description="PAS" evidence="17">
    <location>
        <begin position="489"/>
        <end position="560"/>
    </location>
</feature>
<evidence type="ECO:0000259" key="15">
    <source>
        <dbReference type="PROSITE" id="PS50109"/>
    </source>
</evidence>
<dbReference type="Gene3D" id="3.30.450.20">
    <property type="entry name" value="PAS domain"/>
    <property type="match status" value="2"/>
</dbReference>
<comment type="caution">
    <text evidence="20">The sequence shown here is derived from an EMBL/GenBank/DDBJ whole genome shotgun (WGS) entry which is preliminary data.</text>
</comment>
<keyword evidence="5" id="KW-0808">Transferase</keyword>
<dbReference type="Proteomes" id="UP000482155">
    <property type="component" value="Unassembled WGS sequence"/>
</dbReference>
<keyword evidence="10 14" id="KW-1133">Transmembrane helix</keyword>
<dbReference type="PROSITE" id="PS50110">
    <property type="entry name" value="RESPONSE_REGULATORY"/>
    <property type="match status" value="1"/>
</dbReference>
<evidence type="ECO:0000256" key="14">
    <source>
        <dbReference type="SAM" id="Phobius"/>
    </source>
</evidence>
<dbReference type="CDD" id="cd18161">
    <property type="entry name" value="REC_hyHK_blue-like"/>
    <property type="match status" value="1"/>
</dbReference>
<evidence type="ECO:0000256" key="8">
    <source>
        <dbReference type="ARBA" id="ARBA00022777"/>
    </source>
</evidence>
<dbReference type="EC" id="2.7.13.3" evidence="3"/>
<dbReference type="GO" id="GO:0016020">
    <property type="term" value="C:membrane"/>
    <property type="evidence" value="ECO:0007669"/>
    <property type="project" value="UniProtKB-SubCell"/>
</dbReference>
<keyword evidence="21" id="KW-1185">Reference proteome</keyword>
<dbReference type="Pfam" id="PF00072">
    <property type="entry name" value="Response_reg"/>
    <property type="match status" value="1"/>
</dbReference>
<dbReference type="SUPFAM" id="SSF47384">
    <property type="entry name" value="Homodimeric domain of signal transducing histidine kinase"/>
    <property type="match status" value="1"/>
</dbReference>
<organism evidence="20 21">
    <name type="scientific">Noviherbaspirillum galbum</name>
    <dbReference type="NCBI Taxonomy" id="2709383"/>
    <lineage>
        <taxon>Bacteria</taxon>
        <taxon>Pseudomonadati</taxon>
        <taxon>Pseudomonadota</taxon>
        <taxon>Betaproteobacteria</taxon>
        <taxon>Burkholderiales</taxon>
        <taxon>Oxalobacteraceae</taxon>
        <taxon>Noviherbaspirillum</taxon>
    </lineage>
</organism>
<dbReference type="Gene3D" id="3.30.565.10">
    <property type="entry name" value="Histidine kinase-like ATPase, C-terminal domain"/>
    <property type="match status" value="1"/>
</dbReference>
<evidence type="ECO:0000313" key="20">
    <source>
        <dbReference type="EMBL" id="NEX60602.1"/>
    </source>
</evidence>
<evidence type="ECO:0000256" key="13">
    <source>
        <dbReference type="PROSITE-ProRule" id="PRU00169"/>
    </source>
</evidence>
<dbReference type="Pfam" id="PF02518">
    <property type="entry name" value="HATPase_c"/>
    <property type="match status" value="1"/>
</dbReference>
<dbReference type="InterPro" id="IPR013767">
    <property type="entry name" value="PAS_fold"/>
</dbReference>
<gene>
    <name evidence="20" type="ORF">G3574_05895</name>
</gene>
<dbReference type="InterPro" id="IPR006189">
    <property type="entry name" value="CHASE_dom"/>
</dbReference>
<dbReference type="SMART" id="SM00086">
    <property type="entry name" value="PAC"/>
    <property type="match status" value="2"/>
</dbReference>
<dbReference type="NCBIfam" id="TIGR00229">
    <property type="entry name" value="sensory_box"/>
    <property type="match status" value="2"/>
</dbReference>
<dbReference type="SUPFAM" id="SSF55785">
    <property type="entry name" value="PYP-like sensor domain (PAS domain)"/>
    <property type="match status" value="2"/>
</dbReference>
<dbReference type="PANTHER" id="PTHR43065">
    <property type="entry name" value="SENSOR HISTIDINE KINASE"/>
    <property type="match status" value="1"/>
</dbReference>
<feature type="domain" description="Histidine kinase" evidence="15">
    <location>
        <begin position="644"/>
        <end position="867"/>
    </location>
</feature>
<keyword evidence="11" id="KW-0902">Two-component regulatory system</keyword>
<evidence type="ECO:0000256" key="12">
    <source>
        <dbReference type="ARBA" id="ARBA00023136"/>
    </source>
</evidence>
<keyword evidence="4 13" id="KW-0597">Phosphoprotein</keyword>
<evidence type="ECO:0000256" key="4">
    <source>
        <dbReference type="ARBA" id="ARBA00022553"/>
    </source>
</evidence>
<dbReference type="InterPro" id="IPR003661">
    <property type="entry name" value="HisK_dim/P_dom"/>
</dbReference>